<dbReference type="Proteomes" id="UP000216752">
    <property type="component" value="Chromosome"/>
</dbReference>
<dbReference type="Pfam" id="PF03598">
    <property type="entry name" value="CdhC"/>
    <property type="match status" value="1"/>
</dbReference>
<dbReference type="RefSeq" id="WP_094604238.1">
    <property type="nucleotide sequence ID" value="NZ_CP155573.1"/>
</dbReference>
<dbReference type="SUPFAM" id="SSF56821">
    <property type="entry name" value="Prismane protein-like"/>
    <property type="match status" value="1"/>
</dbReference>
<reference evidence="3" key="1">
    <citation type="submission" date="2024-05" db="EMBL/GenBank/DDBJ databases">
        <title>Isolation and characterization of Sporomusa carbonis sp. nov., a carboxydotrophic hydrogenogen in the genus of Sporomusa isolated from a charcoal burning pile.</title>
        <authorList>
            <person name="Boeer T."/>
            <person name="Rosenbaum F."/>
            <person name="Eysell L."/>
            <person name="Mueller V."/>
            <person name="Daniel R."/>
            <person name="Poehlein A."/>
        </authorList>
    </citation>
    <scope>NUCLEOTIDE SEQUENCE [LARGE SCALE GENOMIC DNA]</scope>
    <source>
        <strain evidence="3">DSM 10669</strain>
    </source>
</reference>
<evidence type="ECO:0000256" key="2">
    <source>
        <dbReference type="ARBA" id="ARBA00022679"/>
    </source>
</evidence>
<dbReference type="InterPro" id="IPR038571">
    <property type="entry name" value="CO_DH/Ac-CoA_synth_bsu_3_sf"/>
</dbReference>
<evidence type="ECO:0000313" key="3">
    <source>
        <dbReference type="EMBL" id="XFO67479.1"/>
    </source>
</evidence>
<dbReference type="InterPro" id="IPR004461">
    <property type="entry name" value="CO_DH/Ac-CoA_synth_bsu"/>
</dbReference>
<proteinExistence type="predicted"/>
<name>A0ABZ3IP42_9FIRM</name>
<dbReference type="EC" id="2.3.1.169" evidence="1"/>
<keyword evidence="4" id="KW-1185">Reference proteome</keyword>
<protein>
    <recommendedName>
        <fullName evidence="1">CO-methylating acetyl-CoA synthase</fullName>
        <ecNumber evidence="1">2.3.1.169</ecNumber>
    </recommendedName>
</protein>
<dbReference type="Gene3D" id="3.30.1650.10">
    <property type="entry name" value="Bifunctional carbon monoxide dehydrogenase/acetyl-coa synthase(codh/acs), Chain M, domain 3"/>
    <property type="match status" value="1"/>
</dbReference>
<sequence>MEQFRTYEAQIDSLMAFECFQKLSLANVKTSYFLQKGKGSGIVLKSDTKIELGGCQSTFSILLPSNIKNSGVSLCGKDLDTEEQSLPFGQIVKVSGENFDAEMYYQLGQVLHGLMQVEGYMVKKSNQKFLCRVSKQAATNDKLSFAALGEILIRRIKERFAKVESVQIFYITSPSAQFHNWQSIAEEISKVLKKVKESVWQSRGVNINECLKIGHCGKCSSKEVCDKARQIGLEVINKMKPS</sequence>
<organism evidence="3 4">
    <name type="scientific">Sporomusa silvacetica DSM 10669</name>
    <dbReference type="NCBI Taxonomy" id="1123289"/>
    <lineage>
        <taxon>Bacteria</taxon>
        <taxon>Bacillati</taxon>
        <taxon>Bacillota</taxon>
        <taxon>Negativicutes</taxon>
        <taxon>Selenomonadales</taxon>
        <taxon>Sporomusaceae</taxon>
        <taxon>Sporomusa</taxon>
    </lineage>
</organism>
<evidence type="ECO:0000256" key="1">
    <source>
        <dbReference type="ARBA" id="ARBA00012244"/>
    </source>
</evidence>
<gene>
    <name evidence="3" type="ORF">SPSIL_036780</name>
</gene>
<evidence type="ECO:0000313" key="4">
    <source>
        <dbReference type="Proteomes" id="UP000216752"/>
    </source>
</evidence>
<keyword evidence="2" id="KW-0808">Transferase</keyword>
<dbReference type="EMBL" id="CP155573">
    <property type="protein sequence ID" value="XFO67479.1"/>
    <property type="molecule type" value="Genomic_DNA"/>
</dbReference>
<dbReference type="InterPro" id="IPR011254">
    <property type="entry name" value="Prismane-like_sf"/>
</dbReference>
<accession>A0ABZ3IP42</accession>